<evidence type="ECO:0000313" key="3">
    <source>
        <dbReference type="Proteomes" id="UP000638313"/>
    </source>
</evidence>
<dbReference type="Gene3D" id="1.10.287.100">
    <property type="match status" value="1"/>
</dbReference>
<organism evidence="2 3">
    <name type="scientific">Streptomyces mashuensis</name>
    <dbReference type="NCBI Taxonomy" id="33904"/>
    <lineage>
        <taxon>Bacteria</taxon>
        <taxon>Bacillati</taxon>
        <taxon>Actinomycetota</taxon>
        <taxon>Actinomycetes</taxon>
        <taxon>Kitasatosporales</taxon>
        <taxon>Streptomycetaceae</taxon>
        <taxon>Streptomyces</taxon>
    </lineage>
</organism>
<feature type="domain" description="HTH marR-type" evidence="1">
    <location>
        <begin position="5"/>
        <end position="148"/>
    </location>
</feature>
<accession>A0A919AWQ8</accession>
<dbReference type="PANTHER" id="PTHR39515:SF2">
    <property type="entry name" value="HTH-TYPE TRANSCRIPTIONAL REGULATOR RV0880"/>
    <property type="match status" value="1"/>
</dbReference>
<keyword evidence="3" id="KW-1185">Reference proteome</keyword>
<proteinExistence type="predicted"/>
<dbReference type="GO" id="GO:0003700">
    <property type="term" value="F:DNA-binding transcription factor activity"/>
    <property type="evidence" value="ECO:0007669"/>
    <property type="project" value="InterPro"/>
</dbReference>
<dbReference type="PANTHER" id="PTHR39515">
    <property type="entry name" value="CONSERVED PROTEIN"/>
    <property type="match status" value="1"/>
</dbReference>
<dbReference type="EMBL" id="BNBD01000001">
    <property type="protein sequence ID" value="GHF28646.1"/>
    <property type="molecule type" value="Genomic_DNA"/>
</dbReference>
<evidence type="ECO:0000259" key="1">
    <source>
        <dbReference type="PROSITE" id="PS50995"/>
    </source>
</evidence>
<dbReference type="Proteomes" id="UP000638313">
    <property type="component" value="Unassembled WGS sequence"/>
</dbReference>
<dbReference type="SMART" id="SM00347">
    <property type="entry name" value="HTH_MARR"/>
    <property type="match status" value="1"/>
</dbReference>
<gene>
    <name evidence="2" type="ORF">GCM10010218_07230</name>
</gene>
<dbReference type="InterPro" id="IPR052526">
    <property type="entry name" value="HTH-type_Bedaq_tolerance"/>
</dbReference>
<dbReference type="PROSITE" id="PS50995">
    <property type="entry name" value="HTH_MARR_2"/>
    <property type="match status" value="1"/>
</dbReference>
<dbReference type="RefSeq" id="WP_190127853.1">
    <property type="nucleotide sequence ID" value="NZ_BNBD01000001.1"/>
</dbReference>
<comment type="caution">
    <text evidence="2">The sequence shown here is derived from an EMBL/GenBank/DDBJ whole genome shotgun (WGS) entry which is preliminary data.</text>
</comment>
<dbReference type="AlphaFoldDB" id="A0A919AWQ8"/>
<sequence length="149" mass="16357">MEETTTALSPSAVRAAREVRVVFSRMRRRLREVAGFDDLTPSQTSVLSRLSKGGAASASDLAAAEGVRPQSMAATLAALGRHGLIERRPDPDDGRRQLLSLTAAGRERVADSRHAREEWLARALQDHCTEDERRTVVEAMAVLERLTQP</sequence>
<protein>
    <submittedName>
        <fullName evidence="2">MarR family transcriptional regulator</fullName>
    </submittedName>
</protein>
<dbReference type="InterPro" id="IPR036390">
    <property type="entry name" value="WH_DNA-bd_sf"/>
</dbReference>
<reference evidence="2" key="2">
    <citation type="submission" date="2020-09" db="EMBL/GenBank/DDBJ databases">
        <authorList>
            <person name="Sun Q."/>
            <person name="Ohkuma M."/>
        </authorList>
    </citation>
    <scope>NUCLEOTIDE SEQUENCE</scope>
    <source>
        <strain evidence="2">JCM 4059</strain>
    </source>
</reference>
<dbReference type="Gene3D" id="1.10.10.10">
    <property type="entry name" value="Winged helix-like DNA-binding domain superfamily/Winged helix DNA-binding domain"/>
    <property type="match status" value="1"/>
</dbReference>
<reference evidence="2" key="1">
    <citation type="journal article" date="2014" name="Int. J. Syst. Evol. Microbiol.">
        <title>Complete genome sequence of Corynebacterium casei LMG S-19264T (=DSM 44701T), isolated from a smear-ripened cheese.</title>
        <authorList>
            <consortium name="US DOE Joint Genome Institute (JGI-PGF)"/>
            <person name="Walter F."/>
            <person name="Albersmeier A."/>
            <person name="Kalinowski J."/>
            <person name="Ruckert C."/>
        </authorList>
    </citation>
    <scope>NUCLEOTIDE SEQUENCE</scope>
    <source>
        <strain evidence="2">JCM 4059</strain>
    </source>
</reference>
<dbReference type="InterPro" id="IPR000835">
    <property type="entry name" value="HTH_MarR-typ"/>
</dbReference>
<dbReference type="SUPFAM" id="SSF46785">
    <property type="entry name" value="Winged helix' DNA-binding domain"/>
    <property type="match status" value="1"/>
</dbReference>
<evidence type="ECO:0000313" key="2">
    <source>
        <dbReference type="EMBL" id="GHF28646.1"/>
    </source>
</evidence>
<dbReference type="InterPro" id="IPR036388">
    <property type="entry name" value="WH-like_DNA-bd_sf"/>
</dbReference>
<dbReference type="Pfam" id="PF01047">
    <property type="entry name" value="MarR"/>
    <property type="match status" value="1"/>
</dbReference>
<name>A0A919AWQ8_9ACTN</name>